<reference evidence="2" key="1">
    <citation type="submission" date="2021-03" db="EMBL/GenBank/DDBJ databases">
        <title>Draft genome sequence of rust myrtle Austropuccinia psidii MF-1, a brazilian biotype.</title>
        <authorList>
            <person name="Quecine M.C."/>
            <person name="Pachon D.M.R."/>
            <person name="Bonatelli M.L."/>
            <person name="Correr F.H."/>
            <person name="Franceschini L.M."/>
            <person name="Leite T.F."/>
            <person name="Margarido G.R.A."/>
            <person name="Almeida C.A."/>
            <person name="Ferrarezi J.A."/>
            <person name="Labate C.A."/>
        </authorList>
    </citation>
    <scope>NUCLEOTIDE SEQUENCE</scope>
    <source>
        <strain evidence="2">MF-1</strain>
    </source>
</reference>
<proteinExistence type="predicted"/>
<keyword evidence="3" id="KW-1185">Reference proteome</keyword>
<dbReference type="EMBL" id="AVOT02005249">
    <property type="protein sequence ID" value="MBW0478602.1"/>
    <property type="molecule type" value="Genomic_DNA"/>
</dbReference>
<protein>
    <submittedName>
        <fullName evidence="2">Uncharacterized protein</fullName>
    </submittedName>
</protein>
<gene>
    <name evidence="2" type="ORF">O181_018317</name>
</gene>
<accession>A0A9Q3GTE8</accession>
<sequence length="137" mass="16219">MTVKPYIQPMKFLGTEKTEDLLKVWTPMPCKGQVQKINSWFKNKIIWSEYQQKELSQKKENSPEEAPQASTSKNLPQPVPNKGKEKKNPEWNKCYPQIYRILKKEKTARDSVFNIARTLIEFKNKCEERINQSFPKE</sequence>
<organism evidence="2 3">
    <name type="scientific">Austropuccinia psidii MF-1</name>
    <dbReference type="NCBI Taxonomy" id="1389203"/>
    <lineage>
        <taxon>Eukaryota</taxon>
        <taxon>Fungi</taxon>
        <taxon>Dikarya</taxon>
        <taxon>Basidiomycota</taxon>
        <taxon>Pucciniomycotina</taxon>
        <taxon>Pucciniomycetes</taxon>
        <taxon>Pucciniales</taxon>
        <taxon>Sphaerophragmiaceae</taxon>
        <taxon>Austropuccinia</taxon>
    </lineage>
</organism>
<feature type="region of interest" description="Disordered" evidence="1">
    <location>
        <begin position="56"/>
        <end position="90"/>
    </location>
</feature>
<evidence type="ECO:0000256" key="1">
    <source>
        <dbReference type="SAM" id="MobiDB-lite"/>
    </source>
</evidence>
<dbReference type="AlphaFoldDB" id="A0A9Q3GTE8"/>
<comment type="caution">
    <text evidence="2">The sequence shown here is derived from an EMBL/GenBank/DDBJ whole genome shotgun (WGS) entry which is preliminary data.</text>
</comment>
<name>A0A9Q3GTE8_9BASI</name>
<evidence type="ECO:0000313" key="2">
    <source>
        <dbReference type="EMBL" id="MBW0478602.1"/>
    </source>
</evidence>
<dbReference type="Proteomes" id="UP000765509">
    <property type="component" value="Unassembled WGS sequence"/>
</dbReference>
<evidence type="ECO:0000313" key="3">
    <source>
        <dbReference type="Proteomes" id="UP000765509"/>
    </source>
</evidence>